<dbReference type="InterPro" id="IPR006553">
    <property type="entry name" value="Leu-rich_rpt_Cys-con_subtyp"/>
</dbReference>
<dbReference type="EMBL" id="CYKH01001761">
    <property type="protein sequence ID" value="CUG89717.1"/>
    <property type="molecule type" value="Genomic_DNA"/>
</dbReference>
<keyword evidence="1" id="KW-0732">Signal</keyword>
<evidence type="ECO:0000313" key="2">
    <source>
        <dbReference type="EMBL" id="CUG89717.1"/>
    </source>
</evidence>
<name>A0A0S4JL18_BODSA</name>
<organism evidence="2 3">
    <name type="scientific">Bodo saltans</name>
    <name type="common">Flagellated protozoan</name>
    <dbReference type="NCBI Taxonomy" id="75058"/>
    <lineage>
        <taxon>Eukaryota</taxon>
        <taxon>Discoba</taxon>
        <taxon>Euglenozoa</taxon>
        <taxon>Kinetoplastea</taxon>
        <taxon>Metakinetoplastina</taxon>
        <taxon>Eubodonida</taxon>
        <taxon>Bodonidae</taxon>
        <taxon>Bodo</taxon>
    </lineage>
</organism>
<keyword evidence="2" id="KW-0675">Receptor</keyword>
<dbReference type="GO" id="GO:0005737">
    <property type="term" value="C:cytoplasm"/>
    <property type="evidence" value="ECO:0007669"/>
    <property type="project" value="TreeGrafter"/>
</dbReference>
<keyword evidence="2" id="KW-0418">Kinase</keyword>
<dbReference type="InterPro" id="IPR050648">
    <property type="entry name" value="F-box_LRR-repeat"/>
</dbReference>
<dbReference type="VEuPathDB" id="TriTrypDB:BSAL_23020"/>
<gene>
    <name evidence="2" type="ORF">BSAL_23020</name>
</gene>
<dbReference type="AlphaFoldDB" id="A0A0S4JL18"/>
<evidence type="ECO:0000313" key="3">
    <source>
        <dbReference type="Proteomes" id="UP000051952"/>
    </source>
</evidence>
<reference evidence="3" key="1">
    <citation type="submission" date="2015-09" db="EMBL/GenBank/DDBJ databases">
        <authorList>
            <consortium name="Pathogen Informatics"/>
        </authorList>
    </citation>
    <scope>NUCLEOTIDE SEQUENCE [LARGE SCALE GENOMIC DNA]</scope>
    <source>
        <strain evidence="3">Lake Konstanz</strain>
    </source>
</reference>
<dbReference type="GO" id="GO:0016301">
    <property type="term" value="F:kinase activity"/>
    <property type="evidence" value="ECO:0007669"/>
    <property type="project" value="UniProtKB-KW"/>
</dbReference>
<feature type="signal peptide" evidence="1">
    <location>
        <begin position="1"/>
        <end position="18"/>
    </location>
</feature>
<feature type="chain" id="PRO_5006622449" evidence="1">
    <location>
        <begin position="19"/>
        <end position="282"/>
    </location>
</feature>
<sequence>MTHHSLSGKIAVLHVVLSALFGELHLQRRVLEDVRVKLDDMYEVNGATLKKQTDITEVLDVLPENVRRAFSGDMQRLHQQLQRCGSRAKDYVKRLVDNSVSRIVRAYEEHQALQRRHQKETKRYLSQLLQQQRQIQHVQHKELKEQGSVVLGAMNHRFDQIERMISMLQTNRNGYVLRTDCLLYDHQFAVNLITDLGIGHLGPLPQLTLLSLSECSKITDAALRGLGPMPHLTTLGLYQCSSVTDLGIGHLGPLPQLTRLDLGDCRKVTDAALTGLGPMPHL</sequence>
<keyword evidence="3" id="KW-1185">Reference proteome</keyword>
<dbReference type="InterPro" id="IPR032675">
    <property type="entry name" value="LRR_dom_sf"/>
</dbReference>
<accession>A0A0S4JL18</accession>
<dbReference type="Proteomes" id="UP000051952">
    <property type="component" value="Unassembled WGS sequence"/>
</dbReference>
<protein>
    <submittedName>
        <fullName evidence="2">Receptor-type protein kinase, putative</fullName>
    </submittedName>
</protein>
<evidence type="ECO:0000256" key="1">
    <source>
        <dbReference type="SAM" id="SignalP"/>
    </source>
</evidence>
<keyword evidence="2" id="KW-0808">Transferase</keyword>
<dbReference type="SUPFAM" id="SSF52047">
    <property type="entry name" value="RNI-like"/>
    <property type="match status" value="1"/>
</dbReference>
<proteinExistence type="predicted"/>
<dbReference type="Gene3D" id="3.80.10.10">
    <property type="entry name" value="Ribonuclease Inhibitor"/>
    <property type="match status" value="1"/>
</dbReference>
<dbReference type="PANTHER" id="PTHR13382">
    <property type="entry name" value="MITOCHONDRIAL ATP SYNTHASE COUPLING FACTOR B"/>
    <property type="match status" value="1"/>
</dbReference>
<dbReference type="OrthoDB" id="550575at2759"/>
<dbReference type="SMART" id="SM00367">
    <property type="entry name" value="LRR_CC"/>
    <property type="match status" value="3"/>
</dbReference>